<dbReference type="Proteomes" id="UP000734218">
    <property type="component" value="Unassembled WGS sequence"/>
</dbReference>
<comment type="caution">
    <text evidence="1">The sequence shown here is derived from an EMBL/GenBank/DDBJ whole genome shotgun (WGS) entry which is preliminary data.</text>
</comment>
<gene>
    <name evidence="1" type="ORF">GGR88_001366</name>
</gene>
<accession>A0ABX0XM00</accession>
<name>A0ABX0XM00_9SPHN</name>
<evidence type="ECO:0000313" key="1">
    <source>
        <dbReference type="EMBL" id="NJC33892.1"/>
    </source>
</evidence>
<proteinExistence type="predicted"/>
<sequence length="34" mass="4147">MKRQLHRIDHFGRRVRAPWWARILHALGIIKASR</sequence>
<organism evidence="1 2">
    <name type="scientific">Sphingomonas jejuensis</name>
    <dbReference type="NCBI Taxonomy" id="904715"/>
    <lineage>
        <taxon>Bacteria</taxon>
        <taxon>Pseudomonadati</taxon>
        <taxon>Pseudomonadota</taxon>
        <taxon>Alphaproteobacteria</taxon>
        <taxon>Sphingomonadales</taxon>
        <taxon>Sphingomonadaceae</taxon>
        <taxon>Sphingomonas</taxon>
    </lineage>
</organism>
<evidence type="ECO:0000313" key="2">
    <source>
        <dbReference type="Proteomes" id="UP000734218"/>
    </source>
</evidence>
<dbReference type="EMBL" id="JAATJE010000001">
    <property type="protein sequence ID" value="NJC33892.1"/>
    <property type="molecule type" value="Genomic_DNA"/>
</dbReference>
<keyword evidence="2" id="KW-1185">Reference proteome</keyword>
<protein>
    <submittedName>
        <fullName evidence="1">Uncharacterized protein</fullName>
    </submittedName>
</protein>
<reference evidence="1 2" key="1">
    <citation type="submission" date="2020-03" db="EMBL/GenBank/DDBJ databases">
        <title>Genomic Encyclopedia of Type Strains, Phase IV (KMG-IV): sequencing the most valuable type-strain genomes for metagenomic binning, comparative biology and taxonomic classification.</title>
        <authorList>
            <person name="Goeker M."/>
        </authorList>
    </citation>
    <scope>NUCLEOTIDE SEQUENCE [LARGE SCALE GENOMIC DNA]</scope>
    <source>
        <strain evidence="1 2">DSM 27651</strain>
    </source>
</reference>